<comment type="catalytic activity">
    <reaction evidence="1 13">
        <text>an S-substituted glutathione + H2O = an S-substituted L-cysteinylglycine + L-glutamate</text>
        <dbReference type="Rhea" id="RHEA:59468"/>
        <dbReference type="ChEBI" id="CHEBI:15377"/>
        <dbReference type="ChEBI" id="CHEBI:29985"/>
        <dbReference type="ChEBI" id="CHEBI:90779"/>
        <dbReference type="ChEBI" id="CHEBI:143103"/>
        <dbReference type="EC" id="3.4.19.13"/>
    </reaction>
</comment>
<keyword evidence="7 13" id="KW-0378">Hydrolase</keyword>
<evidence type="ECO:0000256" key="2">
    <source>
        <dbReference type="ARBA" id="ARBA00001089"/>
    </source>
</evidence>
<dbReference type="InterPro" id="IPR043137">
    <property type="entry name" value="GGT_ssub_C"/>
</dbReference>
<evidence type="ECO:0000256" key="4">
    <source>
        <dbReference type="ARBA" id="ARBA00009381"/>
    </source>
</evidence>
<dbReference type="Gene3D" id="1.10.246.130">
    <property type="match status" value="1"/>
</dbReference>
<keyword evidence="17" id="KW-1185">Reference proteome</keyword>
<keyword evidence="9 13" id="KW-0012">Acyltransferase</keyword>
<keyword evidence="15" id="KW-0472">Membrane</keyword>
<organism evidence="16 17">
    <name type="scientific">Catenaria anguillulae PL171</name>
    <dbReference type="NCBI Taxonomy" id="765915"/>
    <lineage>
        <taxon>Eukaryota</taxon>
        <taxon>Fungi</taxon>
        <taxon>Fungi incertae sedis</taxon>
        <taxon>Blastocladiomycota</taxon>
        <taxon>Blastocladiomycetes</taxon>
        <taxon>Blastocladiales</taxon>
        <taxon>Catenariaceae</taxon>
        <taxon>Catenaria</taxon>
    </lineage>
</organism>
<comment type="caution">
    <text evidence="16">The sequence shown here is derived from an EMBL/GenBank/DDBJ whole genome shotgun (WGS) entry which is preliminary data.</text>
</comment>
<keyword evidence="8" id="KW-0325">Glycoprotein</keyword>
<dbReference type="FunFam" id="1.10.246.130:FF:000005">
    <property type="entry name" value="Gamma-glutamyltranspeptidase 1, putative"/>
    <property type="match status" value="1"/>
</dbReference>
<dbReference type="STRING" id="765915.A0A1Y2HNU6"/>
<comment type="catalytic activity">
    <reaction evidence="2 13">
        <text>glutathione + H2O = L-cysteinylglycine + L-glutamate</text>
        <dbReference type="Rhea" id="RHEA:28807"/>
        <dbReference type="ChEBI" id="CHEBI:15377"/>
        <dbReference type="ChEBI" id="CHEBI:29985"/>
        <dbReference type="ChEBI" id="CHEBI:57925"/>
        <dbReference type="ChEBI" id="CHEBI:61694"/>
        <dbReference type="EC" id="3.4.19.13"/>
    </reaction>
</comment>
<evidence type="ECO:0000313" key="17">
    <source>
        <dbReference type="Proteomes" id="UP000193411"/>
    </source>
</evidence>
<keyword evidence="15" id="KW-0812">Transmembrane</keyword>
<reference evidence="16 17" key="1">
    <citation type="submission" date="2016-07" db="EMBL/GenBank/DDBJ databases">
        <title>Pervasive Adenine N6-methylation of Active Genes in Fungi.</title>
        <authorList>
            <consortium name="DOE Joint Genome Institute"/>
            <person name="Mondo S.J."/>
            <person name="Dannebaum R.O."/>
            <person name="Kuo R.C."/>
            <person name="Labutti K."/>
            <person name="Haridas S."/>
            <person name="Kuo A."/>
            <person name="Salamov A."/>
            <person name="Ahrendt S.R."/>
            <person name="Lipzen A."/>
            <person name="Sullivan W."/>
            <person name="Andreopoulos W.B."/>
            <person name="Clum A."/>
            <person name="Lindquist E."/>
            <person name="Daum C."/>
            <person name="Ramamoorthy G.K."/>
            <person name="Gryganskyi A."/>
            <person name="Culley D."/>
            <person name="Magnuson J.K."/>
            <person name="James T.Y."/>
            <person name="O'Malley M.A."/>
            <person name="Stajich J.E."/>
            <person name="Spatafora J.W."/>
            <person name="Visel A."/>
            <person name="Grigoriev I.V."/>
        </authorList>
    </citation>
    <scope>NUCLEOTIDE SEQUENCE [LARGE SCALE GENOMIC DNA]</scope>
    <source>
        <strain evidence="16 17">PL171</strain>
    </source>
</reference>
<dbReference type="PANTHER" id="PTHR11686:SF9">
    <property type="entry name" value="RE13973P"/>
    <property type="match status" value="1"/>
</dbReference>
<dbReference type="EMBL" id="MCFL01000022">
    <property type="protein sequence ID" value="ORZ35373.1"/>
    <property type="molecule type" value="Genomic_DNA"/>
</dbReference>
<evidence type="ECO:0000256" key="10">
    <source>
        <dbReference type="ARBA" id="ARBA00047417"/>
    </source>
</evidence>
<evidence type="ECO:0000256" key="12">
    <source>
        <dbReference type="PIRSR" id="PIRSR600101-2"/>
    </source>
</evidence>
<dbReference type="GO" id="GO:0005886">
    <property type="term" value="C:plasma membrane"/>
    <property type="evidence" value="ECO:0007669"/>
    <property type="project" value="TreeGrafter"/>
</dbReference>
<comment type="catalytic activity">
    <reaction evidence="10 13">
        <text>an N-terminal (5-L-glutamyl)-[peptide] + an alpha-amino acid = 5-L-glutamyl amino acid + an N-terminal L-alpha-aminoacyl-[peptide]</text>
        <dbReference type="Rhea" id="RHEA:23904"/>
        <dbReference type="Rhea" id="RHEA-COMP:9780"/>
        <dbReference type="Rhea" id="RHEA-COMP:9795"/>
        <dbReference type="ChEBI" id="CHEBI:77644"/>
        <dbReference type="ChEBI" id="CHEBI:78597"/>
        <dbReference type="ChEBI" id="CHEBI:78599"/>
        <dbReference type="ChEBI" id="CHEBI:78608"/>
        <dbReference type="EC" id="2.3.2.2"/>
    </reaction>
</comment>
<sequence length="616" mass="66544">MDYTRTPTADHDSDGRQGLLTNDPELGGQMPLPPPAAEHRFTVLRARKIRRFIAVICAASIIVVSAVALANALWPTSGGPGPQYKDPRIFKRAAVSSEVPVCSRIGKQLLEAGGSAVDAAIGTALCVGSINSFASGIGGGGFMLIRTASGPSEVVDFRETAPANISETLFKDDPLKSQRGGLAVGVPGELRGYELAHRKHGKLPWARIIEPIVALNANGFRVSATLAGKLKTHESWIMASPVWRSVFAPEGTLVTEGATVKRTAFAKTLQTVADNGAQAFYTGPIAEALVDAIRADGGVLSLLDLKEYKPIVRKPVETWYKGRKIISAGAPASGHVLLYMLNILERFSFKEGPTAVTYHRMIEAMRYGFARRSELGDPEFLNIDTRLNQILSKDEAAAARRNISDATSYPPEHYQPKYTNAPSHGTTHLSVVDESGMAVAVTTTVNLIFGSRIMEPKTGVILNDQIDDFSFHNVSNYFGLPPSPSNYMEPMKRPMSSTAPTIVEQDGQVSLVVGGSGGSRIISAVFQTIVNFLEFDWSVTRSVFSPRLHDQLFPDLTEVEEGFPTSVSRELAARNHQLKYLAVGHHESVVQAIARTASGELEAVADYRKGGEPDGY</sequence>
<protein>
    <recommendedName>
        <fullName evidence="13">Glutathione hydrolase</fullName>
        <ecNumber evidence="13">2.3.2.2</ecNumber>
        <ecNumber evidence="13">3.4.19.13</ecNumber>
    </recommendedName>
    <alternativeName>
        <fullName evidence="13">Gamma-glutamyltransferase</fullName>
    </alternativeName>
    <alternativeName>
        <fullName evidence="13">Gamma-glutamyltranspeptidase</fullName>
    </alternativeName>
</protein>
<dbReference type="EC" id="2.3.2.2" evidence="13"/>
<dbReference type="Proteomes" id="UP000193411">
    <property type="component" value="Unassembled WGS sequence"/>
</dbReference>
<evidence type="ECO:0000256" key="14">
    <source>
        <dbReference type="SAM" id="MobiDB-lite"/>
    </source>
</evidence>
<dbReference type="EC" id="3.4.19.13" evidence="13"/>
<dbReference type="PRINTS" id="PR01210">
    <property type="entry name" value="GGTRANSPTASE"/>
</dbReference>
<keyword evidence="15" id="KW-1133">Transmembrane helix</keyword>
<feature type="region of interest" description="Disordered" evidence="14">
    <location>
        <begin position="1"/>
        <end position="34"/>
    </location>
</feature>
<dbReference type="Pfam" id="PF01019">
    <property type="entry name" value="G_glu_transpept"/>
    <property type="match status" value="1"/>
</dbReference>
<evidence type="ECO:0000256" key="8">
    <source>
        <dbReference type="ARBA" id="ARBA00023180"/>
    </source>
</evidence>
<feature type="binding site" evidence="12">
    <location>
        <position position="468"/>
    </location>
    <ligand>
        <name>L-glutamate</name>
        <dbReference type="ChEBI" id="CHEBI:29985"/>
    </ligand>
</feature>
<dbReference type="InterPro" id="IPR029055">
    <property type="entry name" value="Ntn_hydrolases_N"/>
</dbReference>
<proteinExistence type="inferred from homology"/>
<dbReference type="GO" id="GO:0103068">
    <property type="term" value="F:leukotriene C4 gamma-glutamyl transferase activity"/>
    <property type="evidence" value="ECO:0007669"/>
    <property type="project" value="UniProtKB-EC"/>
</dbReference>
<comment type="function">
    <text evidence="13">Cleaves the gamma-glutamyl peptide bond of glutathione and glutathione conjugates.</text>
</comment>
<name>A0A1Y2HNU6_9FUNG</name>
<gene>
    <name evidence="16" type="ORF">BCR44DRAFT_40636</name>
</gene>
<dbReference type="AlphaFoldDB" id="A0A1Y2HNU6"/>
<dbReference type="GO" id="GO:0006508">
    <property type="term" value="P:proteolysis"/>
    <property type="evidence" value="ECO:0007669"/>
    <property type="project" value="UniProtKB-KW"/>
</dbReference>
<evidence type="ECO:0000256" key="7">
    <source>
        <dbReference type="ARBA" id="ARBA00022801"/>
    </source>
</evidence>
<feature type="transmembrane region" description="Helical" evidence="15">
    <location>
        <begin position="52"/>
        <end position="74"/>
    </location>
</feature>
<comment type="similarity">
    <text evidence="4">Belongs to the gamma-glutamyltransferase family.</text>
</comment>
<dbReference type="PANTHER" id="PTHR11686">
    <property type="entry name" value="GAMMA GLUTAMYL TRANSPEPTIDASE"/>
    <property type="match status" value="1"/>
</dbReference>
<keyword evidence="6 13" id="KW-0808">Transferase</keyword>
<dbReference type="NCBIfam" id="TIGR00066">
    <property type="entry name" value="g_glut_trans"/>
    <property type="match status" value="1"/>
</dbReference>
<keyword evidence="5" id="KW-0645">Protease</keyword>
<dbReference type="GO" id="GO:0006751">
    <property type="term" value="P:glutathione catabolic process"/>
    <property type="evidence" value="ECO:0007669"/>
    <property type="project" value="UniProtKB-UniRule"/>
</dbReference>
<dbReference type="FunFam" id="3.60.20.40:FF:000001">
    <property type="entry name" value="Gamma-glutamyltranspeptidase 1"/>
    <property type="match status" value="1"/>
</dbReference>
<evidence type="ECO:0000313" key="16">
    <source>
        <dbReference type="EMBL" id="ORZ35373.1"/>
    </source>
</evidence>
<evidence type="ECO:0000256" key="15">
    <source>
        <dbReference type="SAM" id="Phobius"/>
    </source>
</evidence>
<feature type="binding site" evidence="12">
    <location>
        <begin position="444"/>
        <end position="446"/>
    </location>
    <ligand>
        <name>L-glutamate</name>
        <dbReference type="ChEBI" id="CHEBI:29985"/>
    </ligand>
</feature>
<evidence type="ECO:0000256" key="11">
    <source>
        <dbReference type="PIRSR" id="PIRSR600101-1"/>
    </source>
</evidence>
<feature type="binding site" evidence="12">
    <location>
        <begin position="496"/>
        <end position="497"/>
    </location>
    <ligand>
        <name>L-glutamate</name>
        <dbReference type="ChEBI" id="CHEBI:29985"/>
    </ligand>
</feature>
<evidence type="ECO:0000256" key="9">
    <source>
        <dbReference type="ARBA" id="ARBA00023315"/>
    </source>
</evidence>
<evidence type="ECO:0000256" key="6">
    <source>
        <dbReference type="ARBA" id="ARBA00022679"/>
    </source>
</evidence>
<dbReference type="SUPFAM" id="SSF56235">
    <property type="entry name" value="N-terminal nucleophile aminohydrolases (Ntn hydrolases)"/>
    <property type="match status" value="1"/>
</dbReference>
<dbReference type="UniPathway" id="UPA00204"/>
<feature type="active site" description="Nucleophile" evidence="11">
    <location>
        <position position="426"/>
    </location>
</feature>
<feature type="binding site" evidence="12">
    <location>
        <position position="158"/>
    </location>
    <ligand>
        <name>L-glutamate</name>
        <dbReference type="ChEBI" id="CHEBI:29985"/>
    </ligand>
</feature>
<dbReference type="InterPro" id="IPR043138">
    <property type="entry name" value="GGT_lsub"/>
</dbReference>
<dbReference type="OrthoDB" id="1081007at2759"/>
<evidence type="ECO:0000256" key="5">
    <source>
        <dbReference type="ARBA" id="ARBA00022670"/>
    </source>
</evidence>
<evidence type="ECO:0000256" key="13">
    <source>
        <dbReference type="RuleBase" id="RU368068"/>
    </source>
</evidence>
<accession>A0A1Y2HNU6</accession>
<dbReference type="GO" id="GO:0036374">
    <property type="term" value="F:glutathione hydrolase activity"/>
    <property type="evidence" value="ECO:0007669"/>
    <property type="project" value="UniProtKB-UniRule"/>
</dbReference>
<dbReference type="Gene3D" id="3.60.20.40">
    <property type="match status" value="1"/>
</dbReference>
<evidence type="ECO:0000256" key="3">
    <source>
        <dbReference type="ARBA" id="ARBA00005115"/>
    </source>
</evidence>
<comment type="pathway">
    <text evidence="3 13">Sulfur metabolism; glutathione metabolism.</text>
</comment>
<evidence type="ECO:0000256" key="1">
    <source>
        <dbReference type="ARBA" id="ARBA00001049"/>
    </source>
</evidence>
<feature type="binding site" evidence="12">
    <location>
        <position position="518"/>
    </location>
    <ligand>
        <name>L-glutamate</name>
        <dbReference type="ChEBI" id="CHEBI:29985"/>
    </ligand>
</feature>
<dbReference type="InterPro" id="IPR000101">
    <property type="entry name" value="GGT_peptidase"/>
</dbReference>